<keyword evidence="1" id="KW-0812">Transmembrane</keyword>
<evidence type="ECO:0000313" key="3">
    <source>
        <dbReference type="EMBL" id="KNC49615.1"/>
    </source>
</evidence>
<sequence>MERVRHVWALAPLVPGVAPHLAASCGLWWTIWTALACVTGIESWRATVAWGVLAGGVYWLLVLAVGVGPWIASRARVRHGGVIPALSPQPEHAIPPPERVAAALQTGDPPADALVAHFPALVAALMRSEEPVVTAAALAEAEYVDAEAAEALHALAAPGLGLPAWATPEMLHAGQEVYIVNAGFQGLGLLVSLLESFLFPEDAAVLAATGALTGPLDRAAKRALDTGSFIQDLMYAKIDGKRPSRAADAALRIRLVHGRARRMVARSAAWQERGDVPINQATSAATLVLFCQVAVESSATMGAWMPQTDKDALWTFWRYVGHLMGIDADLVPPSYAGGLAGRCSGMYVGRLAPDMSSRALVARTLDAMVGIDELPFDPVVVDS</sequence>
<dbReference type="AlphaFoldDB" id="A0A0L0DBL0"/>
<dbReference type="InterPro" id="IPR018713">
    <property type="entry name" value="MPAB/Lcp_cat_dom"/>
</dbReference>
<evidence type="ECO:0000259" key="2">
    <source>
        <dbReference type="Pfam" id="PF09995"/>
    </source>
</evidence>
<dbReference type="PANTHER" id="PTHR37539">
    <property type="entry name" value="SECRETED PROTEIN-RELATED"/>
    <property type="match status" value="1"/>
</dbReference>
<proteinExistence type="predicted"/>
<name>A0A0L0DBL0_THETB</name>
<feature type="transmembrane region" description="Helical" evidence="1">
    <location>
        <begin position="48"/>
        <end position="72"/>
    </location>
</feature>
<evidence type="ECO:0000256" key="1">
    <source>
        <dbReference type="SAM" id="Phobius"/>
    </source>
</evidence>
<dbReference type="EMBL" id="GL349456">
    <property type="protein sequence ID" value="KNC49615.1"/>
    <property type="molecule type" value="Genomic_DNA"/>
</dbReference>
<dbReference type="Proteomes" id="UP000054408">
    <property type="component" value="Unassembled WGS sequence"/>
</dbReference>
<keyword evidence="1" id="KW-0472">Membrane</keyword>
<dbReference type="PROSITE" id="PS51257">
    <property type="entry name" value="PROKAR_LIPOPROTEIN"/>
    <property type="match status" value="1"/>
</dbReference>
<dbReference type="GO" id="GO:0016491">
    <property type="term" value="F:oxidoreductase activity"/>
    <property type="evidence" value="ECO:0007669"/>
    <property type="project" value="InterPro"/>
</dbReference>
<gene>
    <name evidence="3" type="ORF">AMSG_05656</name>
</gene>
<dbReference type="InterPro" id="IPR037473">
    <property type="entry name" value="Lcp-like"/>
</dbReference>
<dbReference type="RefSeq" id="XP_013757722.1">
    <property type="nucleotide sequence ID" value="XM_013902268.1"/>
</dbReference>
<evidence type="ECO:0000313" key="4">
    <source>
        <dbReference type="Proteomes" id="UP000054408"/>
    </source>
</evidence>
<keyword evidence="1" id="KW-1133">Transmembrane helix</keyword>
<reference evidence="3 4" key="1">
    <citation type="submission" date="2010-05" db="EMBL/GenBank/DDBJ databases">
        <title>The Genome Sequence of Thecamonas trahens ATCC 50062.</title>
        <authorList>
            <consortium name="The Broad Institute Genome Sequencing Platform"/>
            <person name="Russ C."/>
            <person name="Cuomo C."/>
            <person name="Shea T."/>
            <person name="Young S.K."/>
            <person name="Zeng Q."/>
            <person name="Koehrsen M."/>
            <person name="Haas B."/>
            <person name="Borodovsky M."/>
            <person name="Guigo R."/>
            <person name="Alvarado L."/>
            <person name="Berlin A."/>
            <person name="Bochicchio J."/>
            <person name="Borenstein D."/>
            <person name="Chapman S."/>
            <person name="Chen Z."/>
            <person name="Freedman E."/>
            <person name="Gellesch M."/>
            <person name="Goldberg J."/>
            <person name="Griggs A."/>
            <person name="Gujja S."/>
            <person name="Heilman E."/>
            <person name="Heiman D."/>
            <person name="Hepburn T."/>
            <person name="Howarth C."/>
            <person name="Jen D."/>
            <person name="Larson L."/>
            <person name="Mehta T."/>
            <person name="Park D."/>
            <person name="Pearson M."/>
            <person name="Roberts A."/>
            <person name="Saif S."/>
            <person name="Shenoy N."/>
            <person name="Sisk P."/>
            <person name="Stolte C."/>
            <person name="Sykes S."/>
            <person name="Thomson T."/>
            <person name="Walk T."/>
            <person name="White J."/>
            <person name="Yandava C."/>
            <person name="Burger G."/>
            <person name="Gray M.W."/>
            <person name="Holland P.W.H."/>
            <person name="King N."/>
            <person name="Lang F.B.F."/>
            <person name="Roger A.J."/>
            <person name="Ruiz-Trillo I."/>
            <person name="Lander E."/>
            <person name="Nusbaum C."/>
        </authorList>
    </citation>
    <scope>NUCLEOTIDE SEQUENCE [LARGE SCALE GENOMIC DNA]</scope>
    <source>
        <strain evidence="3 4">ATCC 50062</strain>
    </source>
</reference>
<dbReference type="GeneID" id="25565022"/>
<accession>A0A0L0DBL0</accession>
<protein>
    <recommendedName>
        <fullName evidence="2">ER-bound oxygenase mpaB/mpaB'/Rubber oxygenase catalytic domain-containing protein</fullName>
    </recommendedName>
</protein>
<feature type="domain" description="ER-bound oxygenase mpaB/mpaB'/Rubber oxygenase catalytic" evidence="2">
    <location>
        <begin position="203"/>
        <end position="362"/>
    </location>
</feature>
<dbReference type="PANTHER" id="PTHR37539:SF1">
    <property type="entry name" value="ER-BOUND OXYGENASE MPAB_MPAB'_RUBBER OXYGENASE CATALYTIC DOMAIN-CONTAINING PROTEIN"/>
    <property type="match status" value="1"/>
</dbReference>
<keyword evidence="4" id="KW-1185">Reference proteome</keyword>
<dbReference type="Pfam" id="PF09995">
    <property type="entry name" value="MPAB_Lcp_cat"/>
    <property type="match status" value="1"/>
</dbReference>
<organism evidence="3 4">
    <name type="scientific">Thecamonas trahens ATCC 50062</name>
    <dbReference type="NCBI Taxonomy" id="461836"/>
    <lineage>
        <taxon>Eukaryota</taxon>
        <taxon>Apusozoa</taxon>
        <taxon>Apusomonadida</taxon>
        <taxon>Apusomonadidae</taxon>
        <taxon>Thecamonas</taxon>
    </lineage>
</organism>
<dbReference type="OrthoDB" id="6361347at2759"/>